<evidence type="ECO:0008006" key="4">
    <source>
        <dbReference type="Google" id="ProtNLM"/>
    </source>
</evidence>
<keyword evidence="3" id="KW-1185">Reference proteome</keyword>
<gene>
    <name evidence="2" type="ORF">SCOCK_300077</name>
</gene>
<sequence>MEGAGRGVSAGQAPEALGSQNKERLERAAEVRAARREEGSAGDVQRRGPWARREGGHRVREGVRGEVPQGHGEDHRRVDELLVFYDFPAEHWVHLRTTNPIESTFSTVKLRTKVTRGAGRPGRGPSRWSSNSLSPPRPAGERSPHRTSSPSSEPAPASKTASSLNETRPSQRDPPQLITDLDNYSSRDESDSFGRRVCVREDKCDAVWPARPRLCHTPGAGVVPLRASAVACDEGGDLVCGASVPDR</sequence>
<evidence type="ECO:0000313" key="2">
    <source>
        <dbReference type="EMBL" id="CAG6395268.1"/>
    </source>
</evidence>
<feature type="region of interest" description="Disordered" evidence="1">
    <location>
        <begin position="112"/>
        <end position="192"/>
    </location>
</feature>
<comment type="caution">
    <text evidence="2">The sequence shown here is derived from an EMBL/GenBank/DDBJ whole genome shotgun (WGS) entry which is preliminary data.</text>
</comment>
<feature type="compositionally biased region" description="Low complexity" evidence="1">
    <location>
        <begin position="148"/>
        <end position="163"/>
    </location>
</feature>
<evidence type="ECO:0000313" key="3">
    <source>
        <dbReference type="Proteomes" id="UP001152519"/>
    </source>
</evidence>
<proteinExistence type="predicted"/>
<feature type="compositionally biased region" description="Basic and acidic residues" evidence="1">
    <location>
        <begin position="21"/>
        <end position="39"/>
    </location>
</feature>
<accession>A0A9W4DS53</accession>
<organism evidence="2 3">
    <name type="scientific">Actinacidiphila cocklensis</name>
    <dbReference type="NCBI Taxonomy" id="887465"/>
    <lineage>
        <taxon>Bacteria</taxon>
        <taxon>Bacillati</taxon>
        <taxon>Actinomycetota</taxon>
        <taxon>Actinomycetes</taxon>
        <taxon>Kitasatosporales</taxon>
        <taxon>Streptomycetaceae</taxon>
        <taxon>Actinacidiphila</taxon>
    </lineage>
</organism>
<feature type="compositionally biased region" description="Low complexity" evidence="1">
    <location>
        <begin position="123"/>
        <end position="132"/>
    </location>
</feature>
<feature type="region of interest" description="Disordered" evidence="1">
    <location>
        <begin position="1"/>
        <end position="74"/>
    </location>
</feature>
<protein>
    <recommendedName>
        <fullName evidence="4">Mutator family transposase</fullName>
    </recommendedName>
</protein>
<reference evidence="2" key="1">
    <citation type="submission" date="2021-05" db="EMBL/GenBank/DDBJ databases">
        <authorList>
            <person name="Arsene-Ploetze F."/>
        </authorList>
    </citation>
    <scope>NUCLEOTIDE SEQUENCE</scope>
    <source>
        <strain evidence="2">DSM 42138</strain>
    </source>
</reference>
<feature type="compositionally biased region" description="Basic and acidic residues" evidence="1">
    <location>
        <begin position="51"/>
        <end position="64"/>
    </location>
</feature>
<name>A0A9W4DS53_9ACTN</name>
<dbReference type="AlphaFoldDB" id="A0A9W4DS53"/>
<dbReference type="Proteomes" id="UP001152519">
    <property type="component" value="Unassembled WGS sequence"/>
</dbReference>
<evidence type="ECO:0000256" key="1">
    <source>
        <dbReference type="SAM" id="MobiDB-lite"/>
    </source>
</evidence>
<dbReference type="EMBL" id="CAJSLV010000060">
    <property type="protein sequence ID" value="CAG6395268.1"/>
    <property type="molecule type" value="Genomic_DNA"/>
</dbReference>